<reference evidence="5" key="1">
    <citation type="journal article" date="2019" name="Int. J. Syst. Evol. Microbiol.">
        <title>The Global Catalogue of Microorganisms (GCM) 10K type strain sequencing project: providing services to taxonomists for standard genome sequencing and annotation.</title>
        <authorList>
            <consortium name="The Broad Institute Genomics Platform"/>
            <consortium name="The Broad Institute Genome Sequencing Center for Infectious Disease"/>
            <person name="Wu L."/>
            <person name="Ma J."/>
        </authorList>
    </citation>
    <scope>NUCLEOTIDE SEQUENCE [LARGE SCALE GENOMIC DNA]</scope>
    <source>
        <strain evidence="5">JCM 6305</strain>
    </source>
</reference>
<dbReference type="Gene3D" id="3.60.40.10">
    <property type="entry name" value="PPM-type phosphatase domain"/>
    <property type="match status" value="1"/>
</dbReference>
<feature type="transmembrane region" description="Helical" evidence="2">
    <location>
        <begin position="20"/>
        <end position="39"/>
    </location>
</feature>
<comment type="caution">
    <text evidence="4">The sequence shown here is derived from an EMBL/GenBank/DDBJ whole genome shotgun (WGS) entry which is preliminary data.</text>
</comment>
<dbReference type="SMART" id="SM00331">
    <property type="entry name" value="PP2C_SIG"/>
    <property type="match status" value="1"/>
</dbReference>
<protein>
    <submittedName>
        <fullName evidence="4">PP2C family protein-serine/threonine phosphatase</fullName>
    </submittedName>
</protein>
<name>A0ABP5XZ19_9ACTN</name>
<keyword evidence="2" id="KW-0812">Transmembrane</keyword>
<evidence type="ECO:0000259" key="3">
    <source>
        <dbReference type="SMART" id="SM00331"/>
    </source>
</evidence>
<keyword evidence="2" id="KW-1133">Transmembrane helix</keyword>
<evidence type="ECO:0000313" key="4">
    <source>
        <dbReference type="EMBL" id="GAA2468387.1"/>
    </source>
</evidence>
<feature type="transmembrane region" description="Helical" evidence="2">
    <location>
        <begin position="95"/>
        <end position="115"/>
    </location>
</feature>
<dbReference type="RefSeq" id="WP_344329382.1">
    <property type="nucleotide sequence ID" value="NZ_BAAASZ010000052.1"/>
</dbReference>
<dbReference type="SUPFAM" id="SSF81606">
    <property type="entry name" value="PP2C-like"/>
    <property type="match status" value="1"/>
</dbReference>
<feature type="domain" description="PPM-type phosphatase" evidence="3">
    <location>
        <begin position="148"/>
        <end position="369"/>
    </location>
</feature>
<evidence type="ECO:0000256" key="2">
    <source>
        <dbReference type="SAM" id="Phobius"/>
    </source>
</evidence>
<dbReference type="PANTHER" id="PTHR43156">
    <property type="entry name" value="STAGE II SPORULATION PROTEIN E-RELATED"/>
    <property type="match status" value="1"/>
</dbReference>
<dbReference type="InterPro" id="IPR036457">
    <property type="entry name" value="PPM-type-like_dom_sf"/>
</dbReference>
<proteinExistence type="predicted"/>
<accession>A0ABP5XZ19</accession>
<evidence type="ECO:0000256" key="1">
    <source>
        <dbReference type="ARBA" id="ARBA00022801"/>
    </source>
</evidence>
<keyword evidence="1" id="KW-0378">Hydrolase</keyword>
<evidence type="ECO:0000313" key="5">
    <source>
        <dbReference type="Proteomes" id="UP001501638"/>
    </source>
</evidence>
<organism evidence="4 5">
    <name type="scientific">Streptomyces macrosporus</name>
    <dbReference type="NCBI Taxonomy" id="44032"/>
    <lineage>
        <taxon>Bacteria</taxon>
        <taxon>Bacillati</taxon>
        <taxon>Actinomycetota</taxon>
        <taxon>Actinomycetes</taxon>
        <taxon>Kitasatosporales</taxon>
        <taxon>Streptomycetaceae</taxon>
        <taxon>Streptomyces</taxon>
    </lineage>
</organism>
<dbReference type="InterPro" id="IPR052016">
    <property type="entry name" value="Bact_Sigma-Reg"/>
</dbReference>
<keyword evidence="5" id="KW-1185">Reference proteome</keyword>
<gene>
    <name evidence="4" type="ORF">GCM10010405_61340</name>
</gene>
<dbReference type="InterPro" id="IPR001932">
    <property type="entry name" value="PPM-type_phosphatase-like_dom"/>
</dbReference>
<sequence length="387" mass="41143">MRLLRSGPVWVAPSMWGRRWVWLFLPWLLVLGVAVVEVADGLGHHVFHAGPLLSPAPALAAIRGRPRDVLAVSAAALAIGVGDSVGHHWSGADNHPVVLVSVVVVGAAGLMASVARERREGRLVRLRRVAEAAQLAVLYPVPHLAGGLRLAAGYSPAESDTLIGGDLYGVVTCRDRTRLIIGDVRGKGLPAIHMAAAVLGAFREAARYETTLTAVADRCSNAVAWVADGQEGDEREESFVTAALVEIEGPVLRVVDLGHPPPLLLTAGDCRPLVAEPLPPLGLVHRYGGLRGGEQPVVTRWRPGDRLVLYTDGIDEARDDGGRFFPLVPELEALRPESTERLPDLLLEAVARHTGRRLRDDAAVVAVEFDAPGLPGSASARDGLVTP</sequence>
<keyword evidence="2" id="KW-0472">Membrane</keyword>
<dbReference type="PANTHER" id="PTHR43156:SF2">
    <property type="entry name" value="STAGE II SPORULATION PROTEIN E"/>
    <property type="match status" value="1"/>
</dbReference>
<dbReference type="Pfam" id="PF07228">
    <property type="entry name" value="SpoIIE"/>
    <property type="match status" value="1"/>
</dbReference>
<dbReference type="Proteomes" id="UP001501638">
    <property type="component" value="Unassembled WGS sequence"/>
</dbReference>
<dbReference type="EMBL" id="BAAASZ010000052">
    <property type="protein sequence ID" value="GAA2468387.1"/>
    <property type="molecule type" value="Genomic_DNA"/>
</dbReference>